<proteinExistence type="predicted"/>
<dbReference type="EMBL" id="CP071502">
    <property type="protein sequence ID" value="QSX37413.1"/>
    <property type="molecule type" value="Genomic_DNA"/>
</dbReference>
<keyword evidence="2" id="KW-1185">Reference proteome</keyword>
<evidence type="ECO:0000313" key="1">
    <source>
        <dbReference type="EMBL" id="QSX37413.1"/>
    </source>
</evidence>
<dbReference type="InterPro" id="IPR005331">
    <property type="entry name" value="Sulfotransferase"/>
</dbReference>
<dbReference type="SUPFAM" id="SSF52540">
    <property type="entry name" value="P-loop containing nucleoside triphosphate hydrolases"/>
    <property type="match status" value="1"/>
</dbReference>
<evidence type="ECO:0000313" key="2">
    <source>
        <dbReference type="Proteomes" id="UP000663207"/>
    </source>
</evidence>
<dbReference type="Gene3D" id="3.40.50.300">
    <property type="entry name" value="P-loop containing nucleotide triphosphate hydrolases"/>
    <property type="match status" value="1"/>
</dbReference>
<gene>
    <name evidence="1" type="ORF">JYB85_00705</name>
</gene>
<reference evidence="1 2" key="1">
    <citation type="submission" date="2021-03" db="EMBL/GenBank/DDBJ databases">
        <title>Novel species identification of genus Shewanella.</title>
        <authorList>
            <person name="Liu G."/>
            <person name="Zhang Q."/>
        </authorList>
    </citation>
    <scope>NUCLEOTIDE SEQUENCE [LARGE SCALE GENOMIC DNA]</scope>
    <source>
        <strain evidence="1 2">FJAT-52962</strain>
    </source>
</reference>
<sequence>MLISHQKRFIFIHIPRTGGTSLRQLLLARVKDCQPLGFQHSGAHTEGETFFESYQSYLIFTVIRSPWSRIYSWYKLINHYAPALCRPNQTFDDFIQALEHQKPRMHQVDNFHFNQLDYILSRSGRLITNKVLRFENYRQEVTRLCSDLGLEGVTIPHLNDVAGSSLPEAYSEYPFQAVARLCARDIRYFNYPDSPFLPRLK</sequence>
<dbReference type="InterPro" id="IPR027417">
    <property type="entry name" value="P-loop_NTPase"/>
</dbReference>
<dbReference type="Proteomes" id="UP000663207">
    <property type="component" value="Chromosome"/>
</dbReference>
<accession>A0ABX7R0W9</accession>
<dbReference type="Pfam" id="PF03567">
    <property type="entry name" value="Sulfotransfer_2"/>
    <property type="match status" value="1"/>
</dbReference>
<name>A0ABX7R0W9_9GAMM</name>
<organism evidence="1 2">
    <name type="scientific">Shewanella sedimentimangrovi</name>
    <dbReference type="NCBI Taxonomy" id="2814293"/>
    <lineage>
        <taxon>Bacteria</taxon>
        <taxon>Pseudomonadati</taxon>
        <taxon>Pseudomonadota</taxon>
        <taxon>Gammaproteobacteria</taxon>
        <taxon>Alteromonadales</taxon>
        <taxon>Shewanellaceae</taxon>
        <taxon>Shewanella</taxon>
    </lineage>
</organism>
<protein>
    <submittedName>
        <fullName evidence="1">Sulfotransferase family 2 domain-containing protein</fullName>
    </submittedName>
</protein>
<dbReference type="RefSeq" id="WP_207380644.1">
    <property type="nucleotide sequence ID" value="NZ_CP071502.1"/>
</dbReference>